<dbReference type="AlphaFoldDB" id="A0A914DVK7"/>
<accession>A0A914DVK7</accession>
<evidence type="ECO:0000256" key="3">
    <source>
        <dbReference type="ARBA" id="ARBA00022989"/>
    </source>
</evidence>
<evidence type="ECO:0000256" key="1">
    <source>
        <dbReference type="ARBA" id="ARBA00004370"/>
    </source>
</evidence>
<keyword evidence="2" id="KW-0812">Transmembrane</keyword>
<proteinExistence type="predicted"/>
<dbReference type="PANTHER" id="PTHR13608:SF3">
    <property type="entry name" value="ARMADILLO-LIKE HELICAL DOMAIN-CONTAINING PROTEIN 3"/>
    <property type="match status" value="1"/>
</dbReference>
<comment type="subcellular location">
    <subcellularLocation>
        <location evidence="1">Membrane</location>
    </subcellularLocation>
</comment>
<dbReference type="GO" id="GO:0005829">
    <property type="term" value="C:cytosol"/>
    <property type="evidence" value="ECO:0007669"/>
    <property type="project" value="TreeGrafter"/>
</dbReference>
<sequence length="364" mass="42501">MPENFFYQRSNQFYVWFRLNELVEFQGKALVMVVILLYHKNNPSDNLALEKLAQLEDNVILIGFGHYINTWLANCNEMFNLFARGYADDIHNEVTKYHSPMSLNCLLFLYKTALNNKHFVVALTSPPKSEDDENPEANTKHTTFTSFLTYCSFVLASFETDLAKNRAKLCLLVLWSIVEEPYAQNVMNDVNMSTSVHLYKAPMLHRPASYGPNGPPTLIAESLFELLTEFNQAHLMLQFPFEHYHLSLSIIHRMLIYQKKYRIRMKKWRPLFNGLVSLLNYLAHHQTKLDAVKSLQLTYRVLIVVNFFITYGDTFLPDATAYDFLYYEISRQDNVFQRLNNIVETRLDSVNKLHDDKPMGMFGD</sequence>
<dbReference type="WBParaSite" id="ACRNAN_scaffold4009.g16884.t1">
    <property type="protein sequence ID" value="ACRNAN_scaffold4009.g16884.t1"/>
    <property type="gene ID" value="ACRNAN_scaffold4009.g16884"/>
</dbReference>
<evidence type="ECO:0000259" key="5">
    <source>
        <dbReference type="SMART" id="SM01158"/>
    </source>
</evidence>
<evidence type="ECO:0000256" key="2">
    <source>
        <dbReference type="ARBA" id="ARBA00022692"/>
    </source>
</evidence>
<dbReference type="PANTHER" id="PTHR13608">
    <property type="entry name" value="ARMADILLO-LIKE HELICAL DOMAIN-CONTAINING PROTEIN 3"/>
    <property type="match status" value="1"/>
</dbReference>
<evidence type="ECO:0000313" key="7">
    <source>
        <dbReference type="WBParaSite" id="ACRNAN_scaffold4009.g16884.t1"/>
    </source>
</evidence>
<dbReference type="SMART" id="SM01158">
    <property type="entry name" value="DUF1741"/>
    <property type="match status" value="1"/>
</dbReference>
<dbReference type="Pfam" id="PF08427">
    <property type="entry name" value="ARMH3_C"/>
    <property type="match status" value="1"/>
</dbReference>
<dbReference type="InterPro" id="IPR039868">
    <property type="entry name" value="ARMD3-like"/>
</dbReference>
<name>A0A914DVK7_9BILA</name>
<keyword evidence="6" id="KW-1185">Reference proteome</keyword>
<organism evidence="6 7">
    <name type="scientific">Acrobeloides nanus</name>
    <dbReference type="NCBI Taxonomy" id="290746"/>
    <lineage>
        <taxon>Eukaryota</taxon>
        <taxon>Metazoa</taxon>
        <taxon>Ecdysozoa</taxon>
        <taxon>Nematoda</taxon>
        <taxon>Chromadorea</taxon>
        <taxon>Rhabditida</taxon>
        <taxon>Tylenchina</taxon>
        <taxon>Cephalobomorpha</taxon>
        <taxon>Cephaloboidea</taxon>
        <taxon>Cephalobidae</taxon>
        <taxon>Acrobeloides</taxon>
    </lineage>
</organism>
<evidence type="ECO:0000313" key="6">
    <source>
        <dbReference type="Proteomes" id="UP000887540"/>
    </source>
</evidence>
<protein>
    <submittedName>
        <fullName evidence="7">Armadillo-like helical domain-containing protein</fullName>
    </submittedName>
</protein>
<dbReference type="GO" id="GO:0016020">
    <property type="term" value="C:membrane"/>
    <property type="evidence" value="ECO:0007669"/>
    <property type="project" value="UniProtKB-SubCell"/>
</dbReference>
<dbReference type="InterPro" id="IPR013636">
    <property type="entry name" value="ARMH3_C"/>
</dbReference>
<keyword evidence="3" id="KW-1133">Transmembrane helix</keyword>
<feature type="domain" description="Armadillo-like helical" evidence="5">
    <location>
        <begin position="212"/>
        <end position="362"/>
    </location>
</feature>
<reference evidence="7" key="1">
    <citation type="submission" date="2022-11" db="UniProtKB">
        <authorList>
            <consortium name="WormBaseParasite"/>
        </authorList>
    </citation>
    <scope>IDENTIFICATION</scope>
</reference>
<evidence type="ECO:0000256" key="4">
    <source>
        <dbReference type="ARBA" id="ARBA00023136"/>
    </source>
</evidence>
<keyword evidence="4" id="KW-0472">Membrane</keyword>
<dbReference type="Proteomes" id="UP000887540">
    <property type="component" value="Unplaced"/>
</dbReference>